<evidence type="ECO:0000256" key="6">
    <source>
        <dbReference type="ARBA" id="ARBA00023237"/>
    </source>
</evidence>
<proteinExistence type="inferred from homology"/>
<gene>
    <name evidence="10" type="ORF">ASZ90_007060</name>
</gene>
<dbReference type="InterPro" id="IPR006665">
    <property type="entry name" value="OmpA-like"/>
</dbReference>
<dbReference type="InterPro" id="IPR006664">
    <property type="entry name" value="OMP_bac"/>
</dbReference>
<evidence type="ECO:0000256" key="2">
    <source>
        <dbReference type="ARBA" id="ARBA00022618"/>
    </source>
</evidence>
<comment type="subcellular location">
    <subcellularLocation>
        <location evidence="1">Cell outer membrane</location>
    </subcellularLocation>
</comment>
<dbReference type="SUPFAM" id="SSF103088">
    <property type="entry name" value="OmpA-like"/>
    <property type="match status" value="1"/>
</dbReference>
<name>A0A0W8FQB9_9ZZZZ</name>
<keyword evidence="5" id="KW-0564">Palmitate</keyword>
<sequence>MKKRVWLTLLLTFLMLSLVIVTGCAKKKSLVTSDVTPGQDIVSEQPLDTAQRDRAKDAADAVDKEADAEKWVDLEKAAAVPSPVRNINFDFDSSSIRPDAREILKTNAYYFMRNRVSSIIIEGHCDERGTAEYNMALGERRAQETKKFLVNLGINESIVKTVSYGEERPLDPNNNEEAWTKNRRAHFVVNP</sequence>
<accession>A0A0W8FQB9</accession>
<dbReference type="InterPro" id="IPR014169">
    <property type="entry name" value="Pal_lipo_C"/>
</dbReference>
<keyword evidence="6" id="KW-0998">Cell outer membrane</keyword>
<dbReference type="InterPro" id="IPR039001">
    <property type="entry name" value="Pal"/>
</dbReference>
<keyword evidence="3" id="KW-0732">Signal</keyword>
<reference evidence="10" key="1">
    <citation type="journal article" date="2015" name="Proc. Natl. Acad. Sci. U.S.A.">
        <title>Networks of energetic and metabolic interactions define dynamics in microbial communities.</title>
        <authorList>
            <person name="Embree M."/>
            <person name="Liu J.K."/>
            <person name="Al-Bassam M.M."/>
            <person name="Zengler K."/>
        </authorList>
    </citation>
    <scope>NUCLEOTIDE SEQUENCE</scope>
</reference>
<evidence type="ECO:0000256" key="1">
    <source>
        <dbReference type="ARBA" id="ARBA00004442"/>
    </source>
</evidence>
<keyword evidence="8" id="KW-0131">Cell cycle</keyword>
<evidence type="ECO:0000256" key="8">
    <source>
        <dbReference type="ARBA" id="ARBA00023306"/>
    </source>
</evidence>
<dbReference type="PANTHER" id="PTHR30329:SF21">
    <property type="entry name" value="LIPOPROTEIN YIAD-RELATED"/>
    <property type="match status" value="1"/>
</dbReference>
<dbReference type="PROSITE" id="PS51123">
    <property type="entry name" value="OMPA_2"/>
    <property type="match status" value="1"/>
</dbReference>
<keyword evidence="7 10" id="KW-0449">Lipoprotein</keyword>
<dbReference type="EMBL" id="LNQE01000919">
    <property type="protein sequence ID" value="KUG23133.1"/>
    <property type="molecule type" value="Genomic_DNA"/>
</dbReference>
<dbReference type="InterPro" id="IPR036737">
    <property type="entry name" value="OmpA-like_sf"/>
</dbReference>
<organism evidence="10">
    <name type="scientific">hydrocarbon metagenome</name>
    <dbReference type="NCBI Taxonomy" id="938273"/>
    <lineage>
        <taxon>unclassified sequences</taxon>
        <taxon>metagenomes</taxon>
        <taxon>ecological metagenomes</taxon>
    </lineage>
</organism>
<evidence type="ECO:0000256" key="4">
    <source>
        <dbReference type="ARBA" id="ARBA00023136"/>
    </source>
</evidence>
<dbReference type="CDD" id="cd07185">
    <property type="entry name" value="OmpA_C-like"/>
    <property type="match status" value="1"/>
</dbReference>
<evidence type="ECO:0000256" key="5">
    <source>
        <dbReference type="ARBA" id="ARBA00023139"/>
    </source>
</evidence>
<evidence type="ECO:0000256" key="7">
    <source>
        <dbReference type="ARBA" id="ARBA00023288"/>
    </source>
</evidence>
<evidence type="ECO:0000256" key="3">
    <source>
        <dbReference type="ARBA" id="ARBA00022729"/>
    </source>
</evidence>
<dbReference type="Pfam" id="PF00691">
    <property type="entry name" value="OmpA"/>
    <property type="match status" value="1"/>
</dbReference>
<dbReference type="GO" id="GO:0009279">
    <property type="term" value="C:cell outer membrane"/>
    <property type="evidence" value="ECO:0007669"/>
    <property type="project" value="UniProtKB-SubCell"/>
</dbReference>
<dbReference type="HAMAP" id="MF_02204">
    <property type="entry name" value="Pal"/>
    <property type="match status" value="1"/>
</dbReference>
<dbReference type="AlphaFoldDB" id="A0A0W8FQB9"/>
<evidence type="ECO:0000259" key="9">
    <source>
        <dbReference type="PROSITE" id="PS51123"/>
    </source>
</evidence>
<dbReference type="PROSITE" id="PS51257">
    <property type="entry name" value="PROKAR_LIPOPROTEIN"/>
    <property type="match status" value="1"/>
</dbReference>
<dbReference type="NCBIfam" id="TIGR02802">
    <property type="entry name" value="Pal_lipo"/>
    <property type="match status" value="1"/>
</dbReference>
<feature type="domain" description="OmpA-like" evidence="9">
    <location>
        <begin position="76"/>
        <end position="191"/>
    </location>
</feature>
<dbReference type="Gene3D" id="3.30.1330.60">
    <property type="entry name" value="OmpA-like domain"/>
    <property type="match status" value="1"/>
</dbReference>
<protein>
    <submittedName>
        <fullName evidence="10">18k peptidoglycan-associated outer membrane lipoprotein</fullName>
    </submittedName>
</protein>
<keyword evidence="4" id="KW-0472">Membrane</keyword>
<evidence type="ECO:0000313" key="10">
    <source>
        <dbReference type="EMBL" id="KUG23133.1"/>
    </source>
</evidence>
<dbReference type="PRINTS" id="PR01021">
    <property type="entry name" value="OMPADOMAIN"/>
</dbReference>
<dbReference type="GO" id="GO:0051301">
    <property type="term" value="P:cell division"/>
    <property type="evidence" value="ECO:0007669"/>
    <property type="project" value="UniProtKB-KW"/>
</dbReference>
<dbReference type="InterPro" id="IPR050330">
    <property type="entry name" value="Bact_OuterMem_StrucFunc"/>
</dbReference>
<comment type="caution">
    <text evidence="10">The sequence shown here is derived from an EMBL/GenBank/DDBJ whole genome shotgun (WGS) entry which is preliminary data.</text>
</comment>
<keyword evidence="2" id="KW-0132">Cell division</keyword>
<dbReference type="PANTHER" id="PTHR30329">
    <property type="entry name" value="STATOR ELEMENT OF FLAGELLAR MOTOR COMPLEX"/>
    <property type="match status" value="1"/>
</dbReference>